<dbReference type="Proteomes" id="UP000585258">
    <property type="component" value="Unassembled WGS sequence"/>
</dbReference>
<proteinExistence type="predicted"/>
<dbReference type="InterPro" id="IPR015947">
    <property type="entry name" value="PUA-like_sf"/>
</dbReference>
<evidence type="ECO:0000259" key="1">
    <source>
        <dbReference type="SMART" id="SM01022"/>
    </source>
</evidence>
<gene>
    <name evidence="2" type="ORF">H7E68_11015</name>
</gene>
<dbReference type="CDD" id="cd06553">
    <property type="entry name" value="ASCH_Ef3133_like"/>
    <property type="match status" value="1"/>
</dbReference>
<name>A0A7X0VRD4_9CLOT</name>
<dbReference type="PIRSF" id="PIRSF021320">
    <property type="entry name" value="DUF984"/>
    <property type="match status" value="1"/>
</dbReference>
<accession>A0A7X0VRD4</accession>
<dbReference type="InterPro" id="IPR007374">
    <property type="entry name" value="ASCH_domain"/>
</dbReference>
<protein>
    <submittedName>
        <fullName evidence="2">ASCH domain-containing protein</fullName>
    </submittedName>
</protein>
<comment type="caution">
    <text evidence="2">The sequence shown here is derived from an EMBL/GenBank/DDBJ whole genome shotgun (WGS) entry which is preliminary data.</text>
</comment>
<dbReference type="RefSeq" id="WP_185164586.1">
    <property type="nucleotide sequence ID" value="NZ_JACKWY010000005.1"/>
</dbReference>
<dbReference type="PANTHER" id="PTHR39203">
    <property type="entry name" value="CYTOPLASMIC PROTEIN-RELATED"/>
    <property type="match status" value="1"/>
</dbReference>
<dbReference type="PANTHER" id="PTHR39203:SF1">
    <property type="entry name" value="CYTOPLASMIC PROTEIN"/>
    <property type="match status" value="1"/>
</dbReference>
<dbReference type="Pfam" id="PF04266">
    <property type="entry name" value="ASCH"/>
    <property type="match status" value="1"/>
</dbReference>
<dbReference type="EMBL" id="JACKWY010000005">
    <property type="protein sequence ID" value="MBB6715259.1"/>
    <property type="molecule type" value="Genomic_DNA"/>
</dbReference>
<evidence type="ECO:0000313" key="3">
    <source>
        <dbReference type="Proteomes" id="UP000585258"/>
    </source>
</evidence>
<dbReference type="SUPFAM" id="SSF88697">
    <property type="entry name" value="PUA domain-like"/>
    <property type="match status" value="1"/>
</dbReference>
<sequence>MNVQEIWNEYINKYNEEKNKTYESWHFASDEKNANELAELVVKGEKTATASGLCFYEIENEELPKVGSLSIVLDWDGNAKCIIKIAKVYTTPFNEVTEGHAFKEGEGDRTLAYWKLVHERFFSEGLNIYGKYFDESMMVVCEEFEVVWKNDSIR</sequence>
<organism evidence="2 3">
    <name type="scientific">Clostridium gasigenes</name>
    <dbReference type="NCBI Taxonomy" id="94869"/>
    <lineage>
        <taxon>Bacteria</taxon>
        <taxon>Bacillati</taxon>
        <taxon>Bacillota</taxon>
        <taxon>Clostridia</taxon>
        <taxon>Eubacteriales</taxon>
        <taxon>Clostridiaceae</taxon>
        <taxon>Clostridium</taxon>
    </lineage>
</organism>
<dbReference type="Gene3D" id="3.10.400.10">
    <property type="entry name" value="Sulfate adenylyltransferase"/>
    <property type="match status" value="1"/>
</dbReference>
<dbReference type="InterPro" id="IPR009326">
    <property type="entry name" value="DUF984"/>
</dbReference>
<dbReference type="AlphaFoldDB" id="A0A7X0VRD4"/>
<feature type="domain" description="ASCH" evidence="1">
    <location>
        <begin position="25"/>
        <end position="148"/>
    </location>
</feature>
<reference evidence="2 3" key="1">
    <citation type="submission" date="2020-08" db="EMBL/GenBank/DDBJ databases">
        <title>Clostridia isolated from Swiss meat.</title>
        <authorList>
            <person name="Wambui J."/>
            <person name="Stevens M.J.A."/>
            <person name="Stephan R."/>
        </authorList>
    </citation>
    <scope>NUCLEOTIDE SEQUENCE [LARGE SCALE GENOMIC DNA]</scope>
    <source>
        <strain evidence="2 3">CM001</strain>
    </source>
</reference>
<evidence type="ECO:0000313" key="2">
    <source>
        <dbReference type="EMBL" id="MBB6715259.1"/>
    </source>
</evidence>
<dbReference type="SMART" id="SM01022">
    <property type="entry name" value="ASCH"/>
    <property type="match status" value="1"/>
</dbReference>